<feature type="region of interest" description="Disordered" evidence="8">
    <location>
        <begin position="388"/>
        <end position="417"/>
    </location>
</feature>
<dbReference type="EMBL" id="JAWNGG020000240">
    <property type="protein sequence ID" value="KAK9295854.1"/>
    <property type="molecule type" value="Genomic_DNA"/>
</dbReference>
<organism evidence="10 11">
    <name type="scientific">Tetragonisca angustula</name>
    <dbReference type="NCBI Taxonomy" id="166442"/>
    <lineage>
        <taxon>Eukaryota</taxon>
        <taxon>Metazoa</taxon>
        <taxon>Ecdysozoa</taxon>
        <taxon>Arthropoda</taxon>
        <taxon>Hexapoda</taxon>
        <taxon>Insecta</taxon>
        <taxon>Pterygota</taxon>
        <taxon>Neoptera</taxon>
        <taxon>Endopterygota</taxon>
        <taxon>Hymenoptera</taxon>
        <taxon>Apocrita</taxon>
        <taxon>Aculeata</taxon>
        <taxon>Apoidea</taxon>
        <taxon>Anthophila</taxon>
        <taxon>Apidae</taxon>
        <taxon>Tetragonisca</taxon>
    </lineage>
</organism>
<keyword evidence="3" id="KW-1003">Cell membrane</keyword>
<evidence type="ECO:0000313" key="11">
    <source>
        <dbReference type="Proteomes" id="UP001432146"/>
    </source>
</evidence>
<feature type="compositionally biased region" description="Basic and acidic residues" evidence="8">
    <location>
        <begin position="403"/>
        <end position="417"/>
    </location>
</feature>
<feature type="transmembrane region" description="Helical" evidence="9">
    <location>
        <begin position="318"/>
        <end position="337"/>
    </location>
</feature>
<evidence type="ECO:0000256" key="1">
    <source>
        <dbReference type="ARBA" id="ARBA00004651"/>
    </source>
</evidence>
<gene>
    <name evidence="10" type="ORF">QLX08_009967</name>
</gene>
<evidence type="ECO:0000256" key="2">
    <source>
        <dbReference type="ARBA" id="ARBA00005914"/>
    </source>
</evidence>
<evidence type="ECO:0000256" key="8">
    <source>
        <dbReference type="SAM" id="MobiDB-lite"/>
    </source>
</evidence>
<dbReference type="PANTHER" id="PTHR10464:SF4">
    <property type="entry name" value="UREA TRANSPORTER"/>
    <property type="match status" value="1"/>
</dbReference>
<accession>A0AAW0ZE06</accession>
<comment type="similarity">
    <text evidence="2">Belongs to the urea transporter family.</text>
</comment>
<proteinExistence type="inferred from homology"/>
<reference evidence="10 11" key="1">
    <citation type="submission" date="2024-05" db="EMBL/GenBank/DDBJ databases">
        <title>The nuclear and mitochondrial genome assemblies of Tetragonisca angustula (Apidae: Meliponini), a tiny yet remarkable pollinator in the Neotropics.</title>
        <authorList>
            <person name="Ferrari R."/>
            <person name="Ricardo P.C."/>
            <person name="Dias F.C."/>
            <person name="Araujo N.S."/>
            <person name="Soares D.O."/>
            <person name="Zhou Q.-S."/>
            <person name="Zhu C.-D."/>
            <person name="Coutinho L."/>
            <person name="Airas M.C."/>
            <person name="Batista T.M."/>
        </authorList>
    </citation>
    <scope>NUCLEOTIDE SEQUENCE [LARGE SCALE GENOMIC DNA]</scope>
    <source>
        <strain evidence="10">ASF017062</strain>
        <tissue evidence="10">Abdomen</tissue>
    </source>
</reference>
<dbReference type="Pfam" id="PF03253">
    <property type="entry name" value="UT"/>
    <property type="match status" value="1"/>
</dbReference>
<dbReference type="InterPro" id="IPR029020">
    <property type="entry name" value="Ammonium/urea_transptr"/>
</dbReference>
<feature type="transmembrane region" description="Helical" evidence="9">
    <location>
        <begin position="106"/>
        <end position="125"/>
    </location>
</feature>
<feature type="transmembrane region" description="Helical" evidence="9">
    <location>
        <begin position="343"/>
        <end position="360"/>
    </location>
</feature>
<feature type="transmembrane region" description="Helical" evidence="9">
    <location>
        <begin position="225"/>
        <end position="247"/>
    </location>
</feature>
<dbReference type="GO" id="GO:0005886">
    <property type="term" value="C:plasma membrane"/>
    <property type="evidence" value="ECO:0007669"/>
    <property type="project" value="UniProtKB-SubCell"/>
</dbReference>
<keyword evidence="5 9" id="KW-1133">Transmembrane helix</keyword>
<feature type="transmembrane region" description="Helical" evidence="9">
    <location>
        <begin position="293"/>
        <end position="311"/>
    </location>
</feature>
<dbReference type="Proteomes" id="UP001432146">
    <property type="component" value="Unassembled WGS sequence"/>
</dbReference>
<dbReference type="AlphaFoldDB" id="A0AAW0ZE06"/>
<feature type="transmembrane region" description="Helical" evidence="9">
    <location>
        <begin position="155"/>
        <end position="174"/>
    </location>
</feature>
<evidence type="ECO:0000256" key="4">
    <source>
        <dbReference type="ARBA" id="ARBA00022692"/>
    </source>
</evidence>
<feature type="transmembrane region" description="Helical" evidence="9">
    <location>
        <begin position="77"/>
        <end position="94"/>
    </location>
</feature>
<evidence type="ECO:0000256" key="7">
    <source>
        <dbReference type="ARBA" id="ARBA00033993"/>
    </source>
</evidence>
<evidence type="ECO:0000313" key="10">
    <source>
        <dbReference type="EMBL" id="KAK9295854.1"/>
    </source>
</evidence>
<evidence type="ECO:0000256" key="3">
    <source>
        <dbReference type="ARBA" id="ARBA00022475"/>
    </source>
</evidence>
<comment type="subcellular location">
    <subcellularLocation>
        <location evidence="1">Cell membrane</location>
        <topology evidence="1">Multi-pass membrane protein</topology>
    </subcellularLocation>
</comment>
<dbReference type="Gene3D" id="1.10.3430.10">
    <property type="entry name" value="Ammonium transporter AmtB like domains"/>
    <property type="match status" value="1"/>
</dbReference>
<comment type="caution">
    <text evidence="10">The sequence shown here is derived from an EMBL/GenBank/DDBJ whole genome shotgun (WGS) entry which is preliminary data.</text>
</comment>
<evidence type="ECO:0000256" key="5">
    <source>
        <dbReference type="ARBA" id="ARBA00022989"/>
    </source>
</evidence>
<evidence type="ECO:0008006" key="12">
    <source>
        <dbReference type="Google" id="ProtNLM"/>
    </source>
</evidence>
<feature type="transmembrane region" description="Helical" evidence="9">
    <location>
        <begin position="131"/>
        <end position="148"/>
    </location>
</feature>
<keyword evidence="11" id="KW-1185">Reference proteome</keyword>
<keyword evidence="4 9" id="KW-0812">Transmembrane</keyword>
<evidence type="ECO:0000256" key="6">
    <source>
        <dbReference type="ARBA" id="ARBA00023136"/>
    </source>
</evidence>
<dbReference type="PANTHER" id="PTHR10464">
    <property type="entry name" value="UREA TRANSPORTER"/>
    <property type="match status" value="1"/>
</dbReference>
<dbReference type="GO" id="GO:0015204">
    <property type="term" value="F:urea transmembrane transporter activity"/>
    <property type="evidence" value="ECO:0007669"/>
    <property type="project" value="InterPro"/>
</dbReference>
<keyword evidence="6 9" id="KW-0472">Membrane</keyword>
<comment type="catalytic activity">
    <reaction evidence="7">
        <text>urea(in) = urea(out)</text>
        <dbReference type="Rhea" id="RHEA:32799"/>
        <dbReference type="ChEBI" id="CHEBI:16199"/>
    </reaction>
</comment>
<feature type="transmembrane region" description="Helical" evidence="9">
    <location>
        <begin position="254"/>
        <end position="273"/>
    </location>
</feature>
<feature type="transmembrane region" description="Helical" evidence="9">
    <location>
        <begin position="50"/>
        <end position="71"/>
    </location>
</feature>
<sequence length="417" mass="45803">MRDQLKESTRHDYSRAVFTGTFTVWQDFLLEKESVFWSTVRLFDSLLRGFSQVVLANNPISGLLLTISLGVSAPNTLLFSAITGFLGLLLSVLIRDSQENIANGLTVFNPLLVGAVSSSLIPNVYGPFDSFSILLTILGTIFSVYLARSLGNNKLPFIAWPFNLTEFALLLVLYTRDNGHDTTQKLQPVMRMDNATSDATIGDVSFIGENATGVHIDWGMMFHGVIVSASQVLAVESVFTGAVVYLACLLYSPITAGFAVLGALVGSLAVFYNSSPSLGLMLDVQIDEIYTGLWGYNAFLTGASLGGNFFVLNGQTAAATIVAIVYTVIVQYAILFFFRNLKLPILTLPFVLVTSLFLKLRSNSGDKTFPQPPPISFSQRRDYITSQQARLVQQKNDPENDADDRVRDRRKMSTHDV</sequence>
<evidence type="ECO:0000256" key="9">
    <source>
        <dbReference type="SAM" id="Phobius"/>
    </source>
</evidence>
<dbReference type="InterPro" id="IPR004937">
    <property type="entry name" value="Urea_transporter"/>
</dbReference>
<name>A0AAW0ZE06_9HYME</name>
<protein>
    <recommendedName>
        <fullName evidence="12">Urea transporter</fullName>
    </recommendedName>
</protein>